<reference evidence="2 3" key="1">
    <citation type="journal article" date="2019" name="Nat. Ecol. Evol.">
        <title>Megaphylogeny resolves global patterns of mushroom evolution.</title>
        <authorList>
            <person name="Varga T."/>
            <person name="Krizsan K."/>
            <person name="Foldi C."/>
            <person name="Dima B."/>
            <person name="Sanchez-Garcia M."/>
            <person name="Sanchez-Ramirez S."/>
            <person name="Szollosi G.J."/>
            <person name="Szarkandi J.G."/>
            <person name="Papp V."/>
            <person name="Albert L."/>
            <person name="Andreopoulos W."/>
            <person name="Angelini C."/>
            <person name="Antonin V."/>
            <person name="Barry K.W."/>
            <person name="Bougher N.L."/>
            <person name="Buchanan P."/>
            <person name="Buyck B."/>
            <person name="Bense V."/>
            <person name="Catcheside P."/>
            <person name="Chovatia M."/>
            <person name="Cooper J."/>
            <person name="Damon W."/>
            <person name="Desjardin D."/>
            <person name="Finy P."/>
            <person name="Geml J."/>
            <person name="Haridas S."/>
            <person name="Hughes K."/>
            <person name="Justo A."/>
            <person name="Karasinski D."/>
            <person name="Kautmanova I."/>
            <person name="Kiss B."/>
            <person name="Kocsube S."/>
            <person name="Kotiranta H."/>
            <person name="LaButti K.M."/>
            <person name="Lechner B.E."/>
            <person name="Liimatainen K."/>
            <person name="Lipzen A."/>
            <person name="Lukacs Z."/>
            <person name="Mihaltcheva S."/>
            <person name="Morgado L.N."/>
            <person name="Niskanen T."/>
            <person name="Noordeloos M.E."/>
            <person name="Ohm R.A."/>
            <person name="Ortiz-Santana B."/>
            <person name="Ovrebo C."/>
            <person name="Racz N."/>
            <person name="Riley R."/>
            <person name="Savchenko A."/>
            <person name="Shiryaev A."/>
            <person name="Soop K."/>
            <person name="Spirin V."/>
            <person name="Szebenyi C."/>
            <person name="Tomsovsky M."/>
            <person name="Tulloss R.E."/>
            <person name="Uehling J."/>
            <person name="Grigoriev I.V."/>
            <person name="Vagvolgyi C."/>
            <person name="Papp T."/>
            <person name="Martin F.M."/>
            <person name="Miettinen O."/>
            <person name="Hibbett D.S."/>
            <person name="Nagy L.G."/>
        </authorList>
    </citation>
    <scope>NUCLEOTIDE SEQUENCE [LARGE SCALE GENOMIC DNA]</scope>
    <source>
        <strain evidence="2 3">HHB13444</strain>
    </source>
</reference>
<evidence type="ECO:0000313" key="3">
    <source>
        <dbReference type="Proteomes" id="UP000308197"/>
    </source>
</evidence>
<evidence type="ECO:0000313" key="2">
    <source>
        <dbReference type="EMBL" id="TFK87171.1"/>
    </source>
</evidence>
<dbReference type="Proteomes" id="UP000308197">
    <property type="component" value="Unassembled WGS sequence"/>
</dbReference>
<organism evidence="2 3">
    <name type="scientific">Polyporus arcularius HHB13444</name>
    <dbReference type="NCBI Taxonomy" id="1314778"/>
    <lineage>
        <taxon>Eukaryota</taxon>
        <taxon>Fungi</taxon>
        <taxon>Dikarya</taxon>
        <taxon>Basidiomycota</taxon>
        <taxon>Agaricomycotina</taxon>
        <taxon>Agaricomycetes</taxon>
        <taxon>Polyporales</taxon>
        <taxon>Polyporaceae</taxon>
        <taxon>Polyporus</taxon>
    </lineage>
</organism>
<sequence>MSHNASSPVPGDSGANKRKRGITRDELDLTQKLTEYDDETVEAMRVRILELEQQLAAAAAPPPAKRQRKSTAAADATVPDDDDSPAAPTPAQQKKEDKKHQAQIKKLFDRLKKECKAADVKFQGSAKSVKFDEVLEKAEFDALFKDRGTLVQPTPQNKPKSTVTIIDFNASQAEGFFSEGGAKLETLKGTRWTIGGGPRFAKSEKIGACDVRIQSMSVQYSANSMKATLKFDVHEVGGGSVYGTSHKSYGFGRLGGGLFF</sequence>
<dbReference type="InParanoid" id="A0A5C3PD58"/>
<accession>A0A5C3PD58</accession>
<protein>
    <submittedName>
        <fullName evidence="2">Uncharacterized protein</fullName>
    </submittedName>
</protein>
<gene>
    <name evidence="2" type="ORF">K466DRAFT_549130</name>
</gene>
<feature type="region of interest" description="Disordered" evidence="1">
    <location>
        <begin position="55"/>
        <end position="101"/>
    </location>
</feature>
<name>A0A5C3PD58_9APHY</name>
<proteinExistence type="predicted"/>
<dbReference type="EMBL" id="ML211165">
    <property type="protein sequence ID" value="TFK87171.1"/>
    <property type="molecule type" value="Genomic_DNA"/>
</dbReference>
<feature type="region of interest" description="Disordered" evidence="1">
    <location>
        <begin position="1"/>
        <end position="36"/>
    </location>
</feature>
<evidence type="ECO:0000256" key="1">
    <source>
        <dbReference type="SAM" id="MobiDB-lite"/>
    </source>
</evidence>
<dbReference type="AlphaFoldDB" id="A0A5C3PD58"/>
<keyword evidence="3" id="KW-1185">Reference proteome</keyword>